<sequence length="278" mass="30502">MELLGVNFDPSLIIATAITMFGKLIVALLIFFIGKWILNNFVDMAKKIMQSSHLDATLTSFLSNVLYGIGLVIVIMAALNQIGVSTTSVIAILGGMAVAVGVSLKDQLSNLAAGVMIVIFRPFNRGDYIEINGDEGTVQEITLVNTRIYTSNNHEIIIPNSKLTTNALTNFSSLPDRRIDITFNIGYEANIKQAKQVILDITHKNPLVLQKIAPVIAVSNLADSSVDLLLKVWVENKNAIVLKGQLLEDVKEAFDTHGISIPYPHRQIYVRKLDADND</sequence>
<dbReference type="GO" id="GO:0005886">
    <property type="term" value="C:plasma membrane"/>
    <property type="evidence" value="ECO:0007669"/>
    <property type="project" value="UniProtKB-SubCell"/>
</dbReference>
<dbReference type="Gene3D" id="3.30.70.100">
    <property type="match status" value="1"/>
</dbReference>
<dbReference type="EMBL" id="ANIN01000001">
    <property type="protein sequence ID" value="ELA08914.1"/>
    <property type="molecule type" value="Genomic_DNA"/>
</dbReference>
<proteinExistence type="inferred from homology"/>
<organism evidence="10 11">
    <name type="scientific">Moraxella macacae 0408225</name>
    <dbReference type="NCBI Taxonomy" id="1230338"/>
    <lineage>
        <taxon>Bacteria</taxon>
        <taxon>Pseudomonadati</taxon>
        <taxon>Pseudomonadota</taxon>
        <taxon>Gammaproteobacteria</taxon>
        <taxon>Moraxellales</taxon>
        <taxon>Moraxellaceae</taxon>
        <taxon>Moraxella</taxon>
    </lineage>
</organism>
<keyword evidence="7" id="KW-0813">Transport</keyword>
<keyword evidence="11" id="KW-1185">Reference proteome</keyword>
<keyword evidence="4 7" id="KW-0812">Transmembrane</keyword>
<dbReference type="PANTHER" id="PTHR30221:SF1">
    <property type="entry name" value="SMALL-CONDUCTANCE MECHANOSENSITIVE CHANNEL"/>
    <property type="match status" value="1"/>
</dbReference>
<keyword evidence="7" id="KW-0406">Ion transport</keyword>
<dbReference type="InterPro" id="IPR045275">
    <property type="entry name" value="MscS_archaea/bacteria_type"/>
</dbReference>
<evidence type="ECO:0000256" key="3">
    <source>
        <dbReference type="ARBA" id="ARBA00022475"/>
    </source>
</evidence>
<dbReference type="SUPFAM" id="SSF82689">
    <property type="entry name" value="Mechanosensitive channel protein MscS (YggB), C-terminal domain"/>
    <property type="match status" value="1"/>
</dbReference>
<dbReference type="SUPFAM" id="SSF82861">
    <property type="entry name" value="Mechanosensitive channel protein MscS (YggB), transmembrane region"/>
    <property type="match status" value="1"/>
</dbReference>
<dbReference type="Proteomes" id="UP000023795">
    <property type="component" value="Unassembled WGS sequence"/>
</dbReference>
<dbReference type="Gene3D" id="2.30.30.60">
    <property type="match status" value="1"/>
</dbReference>
<comment type="subcellular location">
    <subcellularLocation>
        <location evidence="7">Cell inner membrane</location>
        <topology evidence="7">Multi-pass membrane protein</topology>
    </subcellularLocation>
    <subcellularLocation>
        <location evidence="1">Cell membrane</location>
        <topology evidence="1">Multi-pass membrane protein</topology>
    </subcellularLocation>
</comment>
<protein>
    <recommendedName>
        <fullName evidence="7">Small-conductance mechanosensitive channel</fullName>
    </recommendedName>
</protein>
<dbReference type="SUPFAM" id="SSF50182">
    <property type="entry name" value="Sm-like ribonucleoproteins"/>
    <property type="match status" value="1"/>
</dbReference>
<reference evidence="10 11" key="1">
    <citation type="journal article" date="2013" name="Genome Announc.">
        <title>Genome Sequence of Moraxella macacae 0408225, a Novel Bacterial Species Isolated from a Cynomolgus Macaque with Epistaxis.</title>
        <authorList>
            <person name="Ladner J.T."/>
            <person name="Whitehouse C.A."/>
            <person name="Koroleva G.I."/>
            <person name="Palacios G.F."/>
        </authorList>
    </citation>
    <scope>NUCLEOTIDE SEQUENCE [LARGE SCALE GENOMIC DNA]</scope>
    <source>
        <strain evidence="10 11">0408225</strain>
    </source>
</reference>
<dbReference type="OrthoDB" id="9809206at2"/>
<dbReference type="Gene3D" id="1.10.287.1260">
    <property type="match status" value="1"/>
</dbReference>
<dbReference type="eggNOG" id="COG0668">
    <property type="taxonomic scope" value="Bacteria"/>
</dbReference>
<comment type="caution">
    <text evidence="10">The sequence shown here is derived from an EMBL/GenBank/DDBJ whole genome shotgun (WGS) entry which is preliminary data.</text>
</comment>
<dbReference type="InterPro" id="IPR011066">
    <property type="entry name" value="MscS_channel_C_sf"/>
</dbReference>
<feature type="domain" description="Mechanosensitive ion channel MscS C-terminal" evidence="9">
    <location>
        <begin position="179"/>
        <end position="261"/>
    </location>
</feature>
<accession>L2F754</accession>
<feature type="transmembrane region" description="Helical" evidence="7">
    <location>
        <begin position="58"/>
        <end position="79"/>
    </location>
</feature>
<keyword evidence="5 7" id="KW-1133">Transmembrane helix</keyword>
<evidence type="ECO:0000256" key="1">
    <source>
        <dbReference type="ARBA" id="ARBA00004651"/>
    </source>
</evidence>
<evidence type="ECO:0000256" key="6">
    <source>
        <dbReference type="ARBA" id="ARBA00023136"/>
    </source>
</evidence>
<dbReference type="InterPro" id="IPR006685">
    <property type="entry name" value="MscS_channel_2nd"/>
</dbReference>
<evidence type="ECO:0000259" key="8">
    <source>
        <dbReference type="Pfam" id="PF00924"/>
    </source>
</evidence>
<name>L2F754_9GAMM</name>
<evidence type="ECO:0000313" key="11">
    <source>
        <dbReference type="Proteomes" id="UP000023795"/>
    </source>
</evidence>
<dbReference type="STRING" id="1230338.MOMA_00845"/>
<gene>
    <name evidence="10" type="ORF">MOMA_00845</name>
</gene>
<dbReference type="PATRIC" id="fig|1230338.3.peg.181"/>
<dbReference type="InterPro" id="IPR023408">
    <property type="entry name" value="MscS_beta-dom_sf"/>
</dbReference>
<dbReference type="Pfam" id="PF21082">
    <property type="entry name" value="MS_channel_3rd"/>
    <property type="match status" value="1"/>
</dbReference>
<comment type="caution">
    <text evidence="7">Lacks conserved residue(s) required for the propagation of feature annotation.</text>
</comment>
<dbReference type="InterPro" id="IPR011014">
    <property type="entry name" value="MscS_channel_TM-2"/>
</dbReference>
<feature type="domain" description="Mechanosensitive ion channel MscS" evidence="8">
    <location>
        <begin position="108"/>
        <end position="172"/>
    </location>
</feature>
<keyword evidence="7" id="KW-0407">Ion channel</keyword>
<dbReference type="GO" id="GO:0008381">
    <property type="term" value="F:mechanosensitive monoatomic ion channel activity"/>
    <property type="evidence" value="ECO:0007669"/>
    <property type="project" value="InterPro"/>
</dbReference>
<dbReference type="AlphaFoldDB" id="L2F754"/>
<dbReference type="InterPro" id="IPR049278">
    <property type="entry name" value="MS_channel_C"/>
</dbReference>
<comment type="subunit">
    <text evidence="7">Homoheptamer.</text>
</comment>
<keyword evidence="3" id="KW-1003">Cell membrane</keyword>
<dbReference type="RefSeq" id="WP_009501313.1">
    <property type="nucleotide sequence ID" value="NZ_ANIN01000001.1"/>
</dbReference>
<dbReference type="InterPro" id="IPR010920">
    <property type="entry name" value="LSM_dom_sf"/>
</dbReference>
<feature type="transmembrane region" description="Helical" evidence="7">
    <location>
        <begin position="85"/>
        <end position="104"/>
    </location>
</feature>
<evidence type="ECO:0000259" key="9">
    <source>
        <dbReference type="Pfam" id="PF21082"/>
    </source>
</evidence>
<feature type="transmembrane region" description="Helical" evidence="7">
    <location>
        <begin position="12"/>
        <end position="38"/>
    </location>
</feature>
<evidence type="ECO:0000256" key="7">
    <source>
        <dbReference type="RuleBase" id="RU369025"/>
    </source>
</evidence>
<evidence type="ECO:0000256" key="2">
    <source>
        <dbReference type="ARBA" id="ARBA00008017"/>
    </source>
</evidence>
<keyword evidence="7" id="KW-0997">Cell inner membrane</keyword>
<evidence type="ECO:0000256" key="4">
    <source>
        <dbReference type="ARBA" id="ARBA00022692"/>
    </source>
</evidence>
<dbReference type="Pfam" id="PF00924">
    <property type="entry name" value="MS_channel_2nd"/>
    <property type="match status" value="1"/>
</dbReference>
<keyword evidence="6 7" id="KW-0472">Membrane</keyword>
<comment type="similarity">
    <text evidence="2 7">Belongs to the MscS (TC 1.A.23) family.</text>
</comment>
<dbReference type="PANTHER" id="PTHR30221">
    <property type="entry name" value="SMALL-CONDUCTANCE MECHANOSENSITIVE CHANNEL"/>
    <property type="match status" value="1"/>
</dbReference>
<evidence type="ECO:0000256" key="5">
    <source>
        <dbReference type="ARBA" id="ARBA00022989"/>
    </source>
</evidence>
<evidence type="ECO:0000313" key="10">
    <source>
        <dbReference type="EMBL" id="ELA08914.1"/>
    </source>
</evidence>
<comment type="function">
    <text evidence="7">Mechanosensitive channel that participates in the regulation of osmotic pressure changes within the cell, opening in response to stretch forces in the membrane lipid bilayer, without the need for other proteins. Contributes to normal resistance to hypoosmotic shock. Forms an ion channel of 1.0 nanosiemens conductance with a slight preference for anions.</text>
</comment>